<accession>A0ABD2MQR2</accession>
<organism evidence="2 3">
    <name type="scientific">Cryptolaemus montrouzieri</name>
    <dbReference type="NCBI Taxonomy" id="559131"/>
    <lineage>
        <taxon>Eukaryota</taxon>
        <taxon>Metazoa</taxon>
        <taxon>Ecdysozoa</taxon>
        <taxon>Arthropoda</taxon>
        <taxon>Hexapoda</taxon>
        <taxon>Insecta</taxon>
        <taxon>Pterygota</taxon>
        <taxon>Neoptera</taxon>
        <taxon>Endopterygota</taxon>
        <taxon>Coleoptera</taxon>
        <taxon>Polyphaga</taxon>
        <taxon>Cucujiformia</taxon>
        <taxon>Coccinelloidea</taxon>
        <taxon>Coccinellidae</taxon>
        <taxon>Scymninae</taxon>
        <taxon>Scymnini</taxon>
        <taxon>Cryptolaemus</taxon>
    </lineage>
</organism>
<gene>
    <name evidence="2" type="ORF">HHI36_007796</name>
</gene>
<evidence type="ECO:0000313" key="3">
    <source>
        <dbReference type="Proteomes" id="UP001516400"/>
    </source>
</evidence>
<name>A0ABD2MQR2_9CUCU</name>
<evidence type="ECO:0000256" key="1">
    <source>
        <dbReference type="SAM" id="MobiDB-lite"/>
    </source>
</evidence>
<feature type="compositionally biased region" description="Basic and acidic residues" evidence="1">
    <location>
        <begin position="42"/>
        <end position="51"/>
    </location>
</feature>
<feature type="region of interest" description="Disordered" evidence="1">
    <location>
        <begin position="32"/>
        <end position="86"/>
    </location>
</feature>
<dbReference type="Proteomes" id="UP001516400">
    <property type="component" value="Unassembled WGS sequence"/>
</dbReference>
<sequence>MKKARTNGKQAYIKGDRLVVENKQFTVGELEEREIENEEENSGEKTTKLTETKGTTGSRGQAEGKNQFNYNTKIGPKNLKIDSNPK</sequence>
<evidence type="ECO:0000313" key="2">
    <source>
        <dbReference type="EMBL" id="KAL3268693.1"/>
    </source>
</evidence>
<proteinExistence type="predicted"/>
<reference evidence="2 3" key="1">
    <citation type="journal article" date="2021" name="BMC Biol.">
        <title>Horizontally acquired antibacterial genes associated with adaptive radiation of ladybird beetles.</title>
        <authorList>
            <person name="Li H.S."/>
            <person name="Tang X.F."/>
            <person name="Huang Y.H."/>
            <person name="Xu Z.Y."/>
            <person name="Chen M.L."/>
            <person name="Du X.Y."/>
            <person name="Qiu B.Y."/>
            <person name="Chen P.T."/>
            <person name="Zhang W."/>
            <person name="Slipinski A."/>
            <person name="Escalona H.E."/>
            <person name="Waterhouse R.M."/>
            <person name="Zwick A."/>
            <person name="Pang H."/>
        </authorList>
    </citation>
    <scope>NUCLEOTIDE SEQUENCE [LARGE SCALE GENOMIC DNA]</scope>
    <source>
        <strain evidence="2">SYSU2018</strain>
    </source>
</reference>
<dbReference type="AlphaFoldDB" id="A0ABD2MQR2"/>
<comment type="caution">
    <text evidence="2">The sequence shown here is derived from an EMBL/GenBank/DDBJ whole genome shotgun (WGS) entry which is preliminary data.</text>
</comment>
<dbReference type="EMBL" id="JABFTP020000021">
    <property type="protein sequence ID" value="KAL3268693.1"/>
    <property type="molecule type" value="Genomic_DNA"/>
</dbReference>
<keyword evidence="3" id="KW-1185">Reference proteome</keyword>
<feature type="compositionally biased region" description="Acidic residues" evidence="1">
    <location>
        <begin position="32"/>
        <end position="41"/>
    </location>
</feature>
<protein>
    <submittedName>
        <fullName evidence="2">Uncharacterized protein</fullName>
    </submittedName>
</protein>